<organism evidence="4 5">
    <name type="scientific">Olea europaea subsp. europaea</name>
    <dbReference type="NCBI Taxonomy" id="158383"/>
    <lineage>
        <taxon>Eukaryota</taxon>
        <taxon>Viridiplantae</taxon>
        <taxon>Streptophyta</taxon>
        <taxon>Embryophyta</taxon>
        <taxon>Tracheophyta</taxon>
        <taxon>Spermatophyta</taxon>
        <taxon>Magnoliopsida</taxon>
        <taxon>eudicotyledons</taxon>
        <taxon>Gunneridae</taxon>
        <taxon>Pentapetalae</taxon>
        <taxon>asterids</taxon>
        <taxon>lamiids</taxon>
        <taxon>Lamiales</taxon>
        <taxon>Oleaceae</taxon>
        <taxon>Oleeae</taxon>
        <taxon>Olea</taxon>
    </lineage>
</organism>
<proteinExistence type="predicted"/>
<feature type="region of interest" description="Disordered" evidence="2">
    <location>
        <begin position="668"/>
        <end position="689"/>
    </location>
</feature>
<dbReference type="SMART" id="SM00240">
    <property type="entry name" value="FHA"/>
    <property type="match status" value="1"/>
</dbReference>
<feature type="compositionally biased region" description="Basic and acidic residues" evidence="2">
    <location>
        <begin position="798"/>
        <end position="810"/>
    </location>
</feature>
<dbReference type="Gene3D" id="2.60.200.20">
    <property type="match status" value="1"/>
</dbReference>
<dbReference type="PANTHER" id="PTHR47458">
    <property type="entry name" value="SMAD/FHA DOMAIN-CONTAINING PROTEIN"/>
    <property type="match status" value="1"/>
</dbReference>
<protein>
    <submittedName>
        <fullName evidence="4">Nucleo TPR isoform X1</fullName>
    </submittedName>
</protein>
<feature type="coiled-coil region" evidence="1">
    <location>
        <begin position="357"/>
        <end position="628"/>
    </location>
</feature>
<dbReference type="OrthoDB" id="687730at2759"/>
<reference evidence="4 5" key="1">
    <citation type="submission" date="2019-12" db="EMBL/GenBank/DDBJ databases">
        <authorList>
            <person name="Alioto T."/>
            <person name="Alioto T."/>
            <person name="Gomez Garrido J."/>
        </authorList>
    </citation>
    <scope>NUCLEOTIDE SEQUENCE [LARGE SCALE GENOMIC DNA]</scope>
</reference>
<feature type="compositionally biased region" description="Polar residues" evidence="2">
    <location>
        <begin position="813"/>
        <end position="822"/>
    </location>
</feature>
<evidence type="ECO:0000313" key="5">
    <source>
        <dbReference type="Proteomes" id="UP000594638"/>
    </source>
</evidence>
<dbReference type="EMBL" id="CACTIH010003621">
    <property type="protein sequence ID" value="CAA2978664.1"/>
    <property type="molecule type" value="Genomic_DNA"/>
</dbReference>
<dbReference type="PROSITE" id="PS50006">
    <property type="entry name" value="FHA_DOMAIN"/>
    <property type="match status" value="1"/>
</dbReference>
<dbReference type="InterPro" id="IPR008984">
    <property type="entry name" value="SMAD_FHA_dom_sf"/>
</dbReference>
<dbReference type="EMBL" id="CACTIH010003621">
    <property type="protein sequence ID" value="CAA2978665.1"/>
    <property type="molecule type" value="Genomic_DNA"/>
</dbReference>
<dbReference type="Gramene" id="OE9A013535T1">
    <property type="protein sequence ID" value="OE9A013535C1"/>
    <property type="gene ID" value="OE9A013535"/>
</dbReference>
<dbReference type="PANTHER" id="PTHR47458:SF1">
    <property type="entry name" value="SMAD_FHA DOMAIN-CONTAINING PROTEIN"/>
    <property type="match status" value="1"/>
</dbReference>
<evidence type="ECO:0000256" key="2">
    <source>
        <dbReference type="SAM" id="MobiDB-lite"/>
    </source>
</evidence>
<dbReference type="SUPFAM" id="SSF49879">
    <property type="entry name" value="SMAD/FHA domain"/>
    <property type="match status" value="1"/>
</dbReference>
<feature type="compositionally biased region" description="Basic and acidic residues" evidence="2">
    <location>
        <begin position="933"/>
        <end position="942"/>
    </location>
</feature>
<feature type="region of interest" description="Disordered" evidence="2">
    <location>
        <begin position="924"/>
        <end position="998"/>
    </location>
</feature>
<dbReference type="Pfam" id="PF00498">
    <property type="entry name" value="FHA"/>
    <property type="match status" value="1"/>
</dbReference>
<dbReference type="InterPro" id="IPR000253">
    <property type="entry name" value="FHA_dom"/>
</dbReference>
<evidence type="ECO:0000256" key="1">
    <source>
        <dbReference type="SAM" id="Coils"/>
    </source>
</evidence>
<evidence type="ECO:0000313" key="4">
    <source>
        <dbReference type="EMBL" id="CAA2978665.1"/>
    </source>
</evidence>
<comment type="caution">
    <text evidence="4">The sequence shown here is derived from an EMBL/GenBank/DDBJ whole genome shotgun (WGS) entry which is preliminary data.</text>
</comment>
<sequence length="998" mass="111383">MKNTKITQLPSQATNPESNKSKKFQNPRNYQTHFTQKYTLSVCNSMAEEEDNPTTPQASMPGQDPSPKTAQQSPVFSQASSSHLPHSANNHSNPNYKYNVNNSSPLAKNPRSPEDFILSVAANFASQPFQYSDPDVWGVLTAISEKARKRHQGMNMLLTSDEHCIGRLVDEPRFQIISPAVSAHHCKIYRKRVASDDKKYPSNNCISVFLKDSSTNGTYLNWEKLNKSSSEAELHHGDIISIAFTPQHELAFAFVFREVQKSPDTVDGGHLKRKAEEFGSESKRSKGIGIGIGLGASDGPISLDDFRSLQRSNTDLRKLLENQVVTIESLRSENRADSERHEIEIRELKESVTKSYLDQLSDLCQSLEAKEKELAELNKISAEQKHEIEGLNERLSASVQSCVEANEIINSQQRSISELKALLDEERDQRREEREKSAVDIKASILRVQAEAEEEIKRISDAALRREKEQQEVINKLQEAEKKRCSLVETLRSKLEDTRQKLVVSDNRVRQLEAQIREEQLACASNRKKVEELEHERKRLRKELEREKQAAREEAWAKVSALELEINSAMRDIDFERRRLKGARERIMLRETQLRAFYSTTEEISVLFAKQQEQLKSMQRTLEDEENYETTSADIDLNPNIVSVDGVVIRNKEVEYLISNVGKAGSSTSAHRRGEVQVESSRDEASVTKKHDCNAKIQEDGEDTQEVEFTGAERNVKGGFGSDIDGVCTAPISGGNAVGTEQILGTEGFEAVPILEGVPFETEQVLETESPGLDSGRNIDLNKCSTLAGDTMQLDDETHAEETQENDVKQTSHHSQPNSPLEDQNLMEDTEAGGTIRTAELLASEVVGSWACSTAPSVHGENYSPTSKDNDEEGAAALHESSSLVAESQHIPCFKSDATARRNHERLALCQMIGIVDPDLREQSSHAAISGSDQDRGEREVTSDSVTEDCPDNDDDNKVDAQGESDAETVGSDQANEDPRRDNEMDEDDDATQEDSVG</sequence>
<feature type="region of interest" description="Disordered" evidence="2">
    <location>
        <begin position="798"/>
        <end position="825"/>
    </location>
</feature>
<feature type="domain" description="FHA" evidence="3">
    <location>
        <begin position="163"/>
        <end position="225"/>
    </location>
</feature>
<feature type="compositionally biased region" description="Polar residues" evidence="2">
    <location>
        <begin position="1"/>
        <end position="44"/>
    </location>
</feature>
<feature type="compositionally biased region" description="Acidic residues" evidence="2">
    <location>
        <begin position="984"/>
        <end position="998"/>
    </location>
</feature>
<dbReference type="AlphaFoldDB" id="A0A8S0RH69"/>
<gene>
    <name evidence="4" type="ORF">OLEA9_A013535</name>
</gene>
<dbReference type="Proteomes" id="UP000594638">
    <property type="component" value="Unassembled WGS sequence"/>
</dbReference>
<keyword evidence="1" id="KW-0175">Coiled coil</keyword>
<evidence type="ECO:0000259" key="3">
    <source>
        <dbReference type="PROSITE" id="PS50006"/>
    </source>
</evidence>
<feature type="compositionally biased region" description="Basic and acidic residues" evidence="2">
    <location>
        <begin position="672"/>
        <end position="689"/>
    </location>
</feature>
<feature type="region of interest" description="Disordered" evidence="2">
    <location>
        <begin position="856"/>
        <end position="877"/>
    </location>
</feature>
<feature type="region of interest" description="Disordered" evidence="2">
    <location>
        <begin position="1"/>
        <end position="110"/>
    </location>
</feature>
<keyword evidence="5" id="KW-1185">Reference proteome</keyword>
<accession>A0A8S0RH69</accession>
<dbReference type="Gramene" id="OE9A013535T3">
    <property type="protein sequence ID" value="OE9A013535C3"/>
    <property type="gene ID" value="OE9A013535"/>
</dbReference>
<feature type="compositionally biased region" description="Acidic residues" evidence="2">
    <location>
        <begin position="946"/>
        <end position="955"/>
    </location>
</feature>
<feature type="compositionally biased region" description="Polar residues" evidence="2">
    <location>
        <begin position="53"/>
        <end position="106"/>
    </location>
</feature>
<name>A0A8S0RH69_OLEEU</name>